<reference evidence="2 3" key="1">
    <citation type="submission" date="2023-08" db="EMBL/GenBank/DDBJ databases">
        <title>A Necator americanus chromosomal reference genome.</title>
        <authorList>
            <person name="Ilik V."/>
            <person name="Petrzelkova K.J."/>
            <person name="Pardy F."/>
            <person name="Fuh T."/>
            <person name="Niatou-Singa F.S."/>
            <person name="Gouil Q."/>
            <person name="Baker L."/>
            <person name="Ritchie M.E."/>
            <person name="Jex A.R."/>
            <person name="Gazzola D."/>
            <person name="Li H."/>
            <person name="Toshio Fujiwara R."/>
            <person name="Zhan B."/>
            <person name="Aroian R.V."/>
            <person name="Pafco B."/>
            <person name="Schwarz E.M."/>
        </authorList>
    </citation>
    <scope>NUCLEOTIDE SEQUENCE [LARGE SCALE GENOMIC DNA]</scope>
    <source>
        <strain evidence="2 3">Aroian</strain>
        <tissue evidence="2">Whole animal</tissue>
    </source>
</reference>
<feature type="region of interest" description="Disordered" evidence="1">
    <location>
        <begin position="306"/>
        <end position="356"/>
    </location>
</feature>
<proteinExistence type="predicted"/>
<protein>
    <submittedName>
        <fullName evidence="2">Uncharacterized protein</fullName>
    </submittedName>
</protein>
<dbReference type="EMBL" id="JAVFWL010000003">
    <property type="protein sequence ID" value="KAK6745146.1"/>
    <property type="molecule type" value="Genomic_DNA"/>
</dbReference>
<accession>A0ABR1D3M6</accession>
<feature type="compositionally biased region" description="Polar residues" evidence="1">
    <location>
        <begin position="178"/>
        <end position="189"/>
    </location>
</feature>
<feature type="region of interest" description="Disordered" evidence="1">
    <location>
        <begin position="175"/>
        <end position="224"/>
    </location>
</feature>
<evidence type="ECO:0000256" key="1">
    <source>
        <dbReference type="SAM" id="MobiDB-lite"/>
    </source>
</evidence>
<organism evidence="2 3">
    <name type="scientific">Necator americanus</name>
    <name type="common">Human hookworm</name>
    <dbReference type="NCBI Taxonomy" id="51031"/>
    <lineage>
        <taxon>Eukaryota</taxon>
        <taxon>Metazoa</taxon>
        <taxon>Ecdysozoa</taxon>
        <taxon>Nematoda</taxon>
        <taxon>Chromadorea</taxon>
        <taxon>Rhabditida</taxon>
        <taxon>Rhabditina</taxon>
        <taxon>Rhabditomorpha</taxon>
        <taxon>Strongyloidea</taxon>
        <taxon>Ancylostomatidae</taxon>
        <taxon>Bunostominae</taxon>
        <taxon>Necator</taxon>
    </lineage>
</organism>
<sequence>MKGLVCTKAASNPRPCGYSGPLTDCATPASVCSHARGNVEDHVRNPPPHPNAAFKLSLDFAPIGSTPQSSSLASLSLVLEALRPMPPCSGGAQWIGSPLYALGVSFYVASRETLFYVSPANTVMESDVKTRRQTRELELHGVKQPLLFLENYKRGVGSMSSSARNHNNRFQIKKENLGSESSTHTMTTRQRTKEVKSAAKGDKSLKRTETPKTPKTSRAVTTSVRKHRTLKAIEPGAHKRAIVKGVTRKTAIHRTGHTPKYSTPKNRSVHQYKKLGGTSSYVSYPTDVRYTFPIPDHLISGLGGNAKKRAAKTDPGSKKHSPKRSPPSLSASEEERGMVPSFSADVNPSFDNDTKDNRIVTPAILTERKRRLVALFDSLLPAELFDGRMDIEEMENMIRSFAENLMSDRKQPNILRLPTNNSNIPSNQAVVPADLFGHEIRHPQDPGANSFGNVRMVSEGRQENYGLGAFQDANISALLPNTPVYSAARLRNLVHKNGTAMTERKHTEIVPVEKLEPHQLQLLKEKGFRLVKLDVPTDQTSLTKMQRLAFADMCDEKKVEVESIEY</sequence>
<comment type="caution">
    <text evidence="2">The sequence shown here is derived from an EMBL/GenBank/DDBJ whole genome shotgun (WGS) entry which is preliminary data.</text>
</comment>
<evidence type="ECO:0000313" key="2">
    <source>
        <dbReference type="EMBL" id="KAK6745146.1"/>
    </source>
</evidence>
<feature type="compositionally biased region" description="Basic and acidic residues" evidence="1">
    <location>
        <begin position="191"/>
        <end position="212"/>
    </location>
</feature>
<dbReference type="Proteomes" id="UP001303046">
    <property type="component" value="Unassembled WGS sequence"/>
</dbReference>
<keyword evidence="3" id="KW-1185">Reference proteome</keyword>
<name>A0ABR1D3M6_NECAM</name>
<evidence type="ECO:0000313" key="3">
    <source>
        <dbReference type="Proteomes" id="UP001303046"/>
    </source>
</evidence>
<gene>
    <name evidence="2" type="primary">Necator_chrIII.g12470</name>
    <name evidence="2" type="ORF">RB195_011704</name>
</gene>
<feature type="compositionally biased region" description="Polar residues" evidence="1">
    <location>
        <begin position="213"/>
        <end position="223"/>
    </location>
</feature>